<dbReference type="AlphaFoldDB" id="A0A225WD02"/>
<evidence type="ECO:0000313" key="12">
    <source>
        <dbReference type="EMBL" id="OWZ15505.1"/>
    </source>
</evidence>
<evidence type="ECO:0000256" key="10">
    <source>
        <dbReference type="ARBA" id="ARBA00022833"/>
    </source>
</evidence>
<comment type="catalytic activity">
    <reaction evidence="1">
        <text>Endonucleolytic cleavage of RNA, removing extra 3' nucleotides from tRNA precursor, generating 3' termini of tRNAs. A 3'-hydroxy group is left at the tRNA terminus and a 5'-phosphoryl group is left at the trailer molecule.</text>
        <dbReference type="EC" id="3.1.26.11"/>
    </reaction>
</comment>
<proteinExistence type="inferred from homology"/>
<dbReference type="Gene3D" id="3.60.15.10">
    <property type="entry name" value="Ribonuclease Z/Hydroxyacylglutathione hydrolase-like"/>
    <property type="match status" value="2"/>
</dbReference>
<dbReference type="InterPro" id="IPR036866">
    <property type="entry name" value="RibonucZ/Hydroxyglut_hydro"/>
</dbReference>
<dbReference type="CDD" id="cd07718">
    <property type="entry name" value="RNaseZ_ELAC1_ELAC2-C-term-like_MBL-fold"/>
    <property type="match status" value="1"/>
</dbReference>
<dbReference type="PANTHER" id="PTHR12553:SF49">
    <property type="entry name" value="ZINC PHOSPHODIESTERASE ELAC PROTEIN 2"/>
    <property type="match status" value="1"/>
</dbReference>
<dbReference type="GO" id="GO:1990180">
    <property type="term" value="P:mitochondrial tRNA 3'-end processing"/>
    <property type="evidence" value="ECO:0007669"/>
    <property type="project" value="TreeGrafter"/>
</dbReference>
<name>A0A225WD02_9STRA</name>
<dbReference type="Pfam" id="PF12706">
    <property type="entry name" value="Lactamase_B_2"/>
    <property type="match status" value="1"/>
</dbReference>
<organism evidence="12 13">
    <name type="scientific">Phytophthora megakarya</name>
    <dbReference type="NCBI Taxonomy" id="4795"/>
    <lineage>
        <taxon>Eukaryota</taxon>
        <taxon>Sar</taxon>
        <taxon>Stramenopiles</taxon>
        <taxon>Oomycota</taxon>
        <taxon>Peronosporomycetes</taxon>
        <taxon>Peronosporales</taxon>
        <taxon>Peronosporaceae</taxon>
        <taxon>Phytophthora</taxon>
    </lineage>
</organism>
<dbReference type="GO" id="GO:0046872">
    <property type="term" value="F:metal ion binding"/>
    <property type="evidence" value="ECO:0007669"/>
    <property type="project" value="UniProtKB-KW"/>
</dbReference>
<dbReference type="GO" id="GO:0042781">
    <property type="term" value="F:3'-tRNA processing endoribonuclease activity"/>
    <property type="evidence" value="ECO:0007669"/>
    <property type="project" value="UniProtKB-EC"/>
</dbReference>
<evidence type="ECO:0000256" key="9">
    <source>
        <dbReference type="ARBA" id="ARBA00022801"/>
    </source>
</evidence>
<comment type="cofactor">
    <cofactor evidence="2">
        <name>Zn(2+)</name>
        <dbReference type="ChEBI" id="CHEBI:29105"/>
    </cofactor>
</comment>
<keyword evidence="13" id="KW-1185">Reference proteome</keyword>
<reference evidence="13" key="1">
    <citation type="submission" date="2017-03" db="EMBL/GenBank/DDBJ databases">
        <title>Phytopthora megakarya and P. palmivora, two closely related causual agents of cacao black pod achieved similar genome size and gene model numbers by different mechanisms.</title>
        <authorList>
            <person name="Ali S."/>
            <person name="Shao J."/>
            <person name="Larry D.J."/>
            <person name="Kronmiller B."/>
            <person name="Shen D."/>
            <person name="Strem M.D."/>
            <person name="Melnick R.L."/>
            <person name="Guiltinan M.J."/>
            <person name="Tyler B.M."/>
            <person name="Meinhardt L.W."/>
            <person name="Bailey B.A."/>
        </authorList>
    </citation>
    <scope>NUCLEOTIDE SEQUENCE [LARGE SCALE GENOMIC DNA]</scope>
    <source>
        <strain evidence="13">zdho120</strain>
    </source>
</reference>
<accession>A0A225WD02</accession>
<evidence type="ECO:0000256" key="1">
    <source>
        <dbReference type="ARBA" id="ARBA00000402"/>
    </source>
</evidence>
<sequence length="671" mass="75785">MAESIECDTWNEGDERSDQHAMVIPIALDGVGSSLVKSQACRLCEKNACTTQVEDSSESGSNSTCLDAKQVSDNQVGRRLEHESDEHEQCREWLVRYYAEKVPAKLPYIDVVLNRYRGRYDDLKTQLCANDADNDTFDFVEKPIDRRWLEKFYADHQPEKVAHIDRVLRQFSGREDKLKQMLLMKYMTKAVFQYAPFPTVWIIDCRTSNHIADLEQKFSATTSSGSHCNAHLPLLVVHLSPTHVAAQPRYQQWIASLSLSNWQPEHLIFDGSALQSVAQGAFGYAFVSSIKTAVRKELQIRSASNNASSRQTQKTTTVVQDLVNFLEESAWSAEHPCRREIVRRIDGCNIEAHIAQAKLQYHLLHTKSVQLGFNYERTGQAPLSRKLIVLGTGSAAPSKLRASSGMYLELSGTNAAIVDSMLVDCGEGTFGQLWRQFGGDVLERIGGMKCIWISHNHADHHCGLVRVLYEYWCFHRQQKNDILSRPMVVVAPQSVLSYVESWLPHFLRNSSEQKLIKLVTCSDFNDPHHPIRNELLARIDYAVTGITSVRVFHCYDSYGLVLTLRGGKKLVYSGDTKPCNDLVLAGMDAELLVHEATFDNTMEQDAMMKKHSTVGQALDIARRMRARQIVLTHFSQRYPSLPPVSDSGEELIKTKANVLCAYDGFVHPMPF</sequence>
<dbReference type="EC" id="3.1.26.11" evidence="4"/>
<evidence type="ECO:0000256" key="7">
    <source>
        <dbReference type="ARBA" id="ARBA00022723"/>
    </source>
</evidence>
<protein>
    <recommendedName>
        <fullName evidence="4">ribonuclease Z</fullName>
        <ecNumber evidence="4">3.1.26.11</ecNumber>
    </recommendedName>
</protein>
<dbReference type="SUPFAM" id="SSF56281">
    <property type="entry name" value="Metallo-hydrolase/oxidoreductase"/>
    <property type="match status" value="1"/>
</dbReference>
<dbReference type="OrthoDB" id="527344at2759"/>
<dbReference type="PANTHER" id="PTHR12553">
    <property type="entry name" value="ZINC PHOSPHODIESTERASE ELAC PROTEIN 2"/>
    <property type="match status" value="1"/>
</dbReference>
<evidence type="ECO:0000256" key="6">
    <source>
        <dbReference type="ARBA" id="ARBA00022722"/>
    </source>
</evidence>
<evidence type="ECO:0000256" key="5">
    <source>
        <dbReference type="ARBA" id="ARBA00022694"/>
    </source>
</evidence>
<keyword evidence="9" id="KW-0378">Hydrolase</keyword>
<comment type="caution">
    <text evidence="12">The sequence shown here is derived from an EMBL/GenBank/DDBJ whole genome shotgun (WGS) entry which is preliminary data.</text>
</comment>
<keyword evidence="5" id="KW-0819">tRNA processing</keyword>
<evidence type="ECO:0000256" key="3">
    <source>
        <dbReference type="ARBA" id="ARBA00007823"/>
    </source>
</evidence>
<dbReference type="STRING" id="4795.A0A225WD02"/>
<comment type="similarity">
    <text evidence="3">Belongs to the RNase Z family.</text>
</comment>
<keyword evidence="10" id="KW-0862">Zinc</keyword>
<keyword evidence="8" id="KW-0255">Endonuclease</keyword>
<dbReference type="EMBL" id="NBNE01001110">
    <property type="protein sequence ID" value="OWZ15505.1"/>
    <property type="molecule type" value="Genomic_DNA"/>
</dbReference>
<dbReference type="Proteomes" id="UP000198211">
    <property type="component" value="Unassembled WGS sequence"/>
</dbReference>
<keyword evidence="7" id="KW-0479">Metal-binding</keyword>
<evidence type="ECO:0000256" key="8">
    <source>
        <dbReference type="ARBA" id="ARBA00022759"/>
    </source>
</evidence>
<keyword evidence="6" id="KW-0540">Nuclease</keyword>
<evidence type="ECO:0000259" key="11">
    <source>
        <dbReference type="Pfam" id="PF12706"/>
    </source>
</evidence>
<gene>
    <name evidence="12" type="ORF">PHMEG_00010834</name>
</gene>
<dbReference type="InterPro" id="IPR047151">
    <property type="entry name" value="RNZ2-like"/>
</dbReference>
<dbReference type="InterPro" id="IPR001279">
    <property type="entry name" value="Metallo-B-lactamas"/>
</dbReference>
<evidence type="ECO:0000256" key="4">
    <source>
        <dbReference type="ARBA" id="ARBA00012477"/>
    </source>
</evidence>
<feature type="domain" description="Metallo-beta-lactamase" evidence="11">
    <location>
        <begin position="422"/>
        <end position="634"/>
    </location>
</feature>
<evidence type="ECO:0000313" key="13">
    <source>
        <dbReference type="Proteomes" id="UP000198211"/>
    </source>
</evidence>
<dbReference type="GO" id="GO:0005739">
    <property type="term" value="C:mitochondrion"/>
    <property type="evidence" value="ECO:0007669"/>
    <property type="project" value="TreeGrafter"/>
</dbReference>
<evidence type="ECO:0000256" key="2">
    <source>
        <dbReference type="ARBA" id="ARBA00001947"/>
    </source>
</evidence>